<dbReference type="Pfam" id="PF02417">
    <property type="entry name" value="Chromate_transp"/>
    <property type="match status" value="2"/>
</dbReference>
<feature type="transmembrane region" description="Helical" evidence="7">
    <location>
        <begin position="312"/>
        <end position="330"/>
    </location>
</feature>
<organism evidence="8 9">
    <name type="scientific">[Brevibacterium] flavum</name>
    <dbReference type="NCBI Taxonomy" id="92706"/>
    <lineage>
        <taxon>Bacteria</taxon>
        <taxon>Bacillati</taxon>
        <taxon>Actinomycetota</taxon>
        <taxon>Actinomycetes</taxon>
        <taxon>Mycobacteriales</taxon>
        <taxon>Corynebacteriaceae</taxon>
        <taxon>Corynebacterium</taxon>
    </lineage>
</organism>
<evidence type="ECO:0000256" key="2">
    <source>
        <dbReference type="ARBA" id="ARBA00005262"/>
    </source>
</evidence>
<dbReference type="PANTHER" id="PTHR33567:SF3">
    <property type="entry name" value="CHROMATE ION TRANSPORTER (EUROFUNG)"/>
    <property type="match status" value="1"/>
</dbReference>
<comment type="similarity">
    <text evidence="2">Belongs to the chromate ion transporter (CHR) (TC 2.A.51) family.</text>
</comment>
<feature type="transmembrane region" description="Helical" evidence="7">
    <location>
        <begin position="214"/>
        <end position="233"/>
    </location>
</feature>
<evidence type="ECO:0000256" key="4">
    <source>
        <dbReference type="ARBA" id="ARBA00022692"/>
    </source>
</evidence>
<dbReference type="GO" id="GO:0005886">
    <property type="term" value="C:plasma membrane"/>
    <property type="evidence" value="ECO:0007669"/>
    <property type="project" value="UniProtKB-SubCell"/>
</dbReference>
<sequence length="376" mass="38731">MNRFLEVARSFGILGFTSFGGPTAHLGYFHTEFVERRRWLDDRQYSEIVALSQLLPGPGSSQVGMILGYHRAGFGGMALAWLMFTWPSLALMAAFALLIDPSPTGWTAGLLAAAVAVVFHAVAGMARSMANTAATATIAVASGIAVLAIPHALTHLGVIAAAGVVGALAFNKLVDATPPPSPLRSIPAWAGIGSVVVFIVALVAAVIGSGFYPAFIQAGATVFGGGHVVLPLLEKLVVMPGYVDSTEFLSGYSAAQAVPGPMFSFAAYLGALYGGIPGAVLASIAIFFPAALLSICGLFFWGRWRTAPRIQAAVTGINAGVVGLLGAALYDPVFTHGVTGVASLAIAATCWLALAQWKLPPWVIAVGAALAGWVLL</sequence>
<dbReference type="EMBL" id="CP011309">
    <property type="protein sequence ID" value="AKF28257.1"/>
    <property type="molecule type" value="Genomic_DNA"/>
</dbReference>
<evidence type="ECO:0000256" key="3">
    <source>
        <dbReference type="ARBA" id="ARBA00022475"/>
    </source>
</evidence>
<dbReference type="PATRIC" id="fig|92706.3.peg.2560"/>
<dbReference type="NCBIfam" id="TIGR00937">
    <property type="entry name" value="2A51"/>
    <property type="match status" value="1"/>
</dbReference>
<reference evidence="8 9" key="1">
    <citation type="submission" date="2015-04" db="EMBL/GenBank/DDBJ databases">
        <title>Complete Genome Sequence of Brevibacterium flavum ATCC 15168.</title>
        <authorList>
            <person name="Ahn J."/>
            <person name="Park G."/>
            <person name="Jeon W."/>
            <person name="Jang Y."/>
            <person name="Jang M."/>
            <person name="Lee H."/>
            <person name="Lee H."/>
        </authorList>
    </citation>
    <scope>NUCLEOTIDE SEQUENCE [LARGE SCALE GENOMIC DNA]</scope>
    <source>
        <strain evidence="8 9">ATCC 15168</strain>
    </source>
</reference>
<feature type="transmembrane region" description="Helical" evidence="7">
    <location>
        <begin position="78"/>
        <end position="99"/>
    </location>
</feature>
<accession>A0A0F6WR83</accession>
<gene>
    <name evidence="8" type="ORF">YH66_12235</name>
</gene>
<keyword evidence="4 7" id="KW-0812">Transmembrane</keyword>
<dbReference type="AlphaFoldDB" id="A0A0F6WR83"/>
<evidence type="ECO:0000313" key="8">
    <source>
        <dbReference type="EMBL" id="AKF28257.1"/>
    </source>
</evidence>
<dbReference type="GO" id="GO:0015109">
    <property type="term" value="F:chromate transmembrane transporter activity"/>
    <property type="evidence" value="ECO:0007669"/>
    <property type="project" value="InterPro"/>
</dbReference>
<dbReference type="PIRSF" id="PIRSF004810">
    <property type="entry name" value="ChrA"/>
    <property type="match status" value="1"/>
</dbReference>
<feature type="transmembrane region" description="Helical" evidence="7">
    <location>
        <begin position="336"/>
        <end position="354"/>
    </location>
</feature>
<name>A0A0F6WR83_9CORY</name>
<feature type="transmembrane region" description="Helical" evidence="7">
    <location>
        <begin position="155"/>
        <end position="174"/>
    </location>
</feature>
<evidence type="ECO:0000256" key="7">
    <source>
        <dbReference type="SAM" id="Phobius"/>
    </source>
</evidence>
<evidence type="ECO:0000256" key="6">
    <source>
        <dbReference type="ARBA" id="ARBA00023136"/>
    </source>
</evidence>
<keyword evidence="5 7" id="KW-1133">Transmembrane helix</keyword>
<feature type="transmembrane region" description="Helical" evidence="7">
    <location>
        <begin position="105"/>
        <end position="123"/>
    </location>
</feature>
<evidence type="ECO:0000256" key="1">
    <source>
        <dbReference type="ARBA" id="ARBA00004651"/>
    </source>
</evidence>
<comment type="subcellular location">
    <subcellularLocation>
        <location evidence="1">Cell membrane</location>
        <topology evidence="1">Multi-pass membrane protein</topology>
    </subcellularLocation>
</comment>
<dbReference type="InterPro" id="IPR014047">
    <property type="entry name" value="Chr_Tranpt_l_chain"/>
</dbReference>
<dbReference type="PANTHER" id="PTHR33567">
    <property type="entry name" value="CHROMATE ION TRANSPORTER (EUROFUNG)"/>
    <property type="match status" value="1"/>
</dbReference>
<dbReference type="HOGENOM" id="CLU_018106_0_1_11"/>
<dbReference type="RefSeq" id="WP_003860900.1">
    <property type="nucleotide sequence ID" value="NZ_CP011309.1"/>
</dbReference>
<feature type="transmembrane region" description="Helical" evidence="7">
    <location>
        <begin position="279"/>
        <end position="300"/>
    </location>
</feature>
<protein>
    <submittedName>
        <fullName evidence="8">Chromate transporter</fullName>
    </submittedName>
</protein>
<keyword evidence="3" id="KW-1003">Cell membrane</keyword>
<evidence type="ECO:0000256" key="5">
    <source>
        <dbReference type="ARBA" id="ARBA00022989"/>
    </source>
</evidence>
<evidence type="ECO:0000313" key="9">
    <source>
        <dbReference type="Proteomes" id="UP000034037"/>
    </source>
</evidence>
<keyword evidence="6 7" id="KW-0472">Membrane</keyword>
<feature type="transmembrane region" description="Helical" evidence="7">
    <location>
        <begin position="186"/>
        <end position="208"/>
    </location>
</feature>
<dbReference type="Proteomes" id="UP000034037">
    <property type="component" value="Chromosome"/>
</dbReference>
<dbReference type="InterPro" id="IPR003370">
    <property type="entry name" value="Chromate_transpt"/>
</dbReference>
<keyword evidence="9" id="KW-1185">Reference proteome</keyword>
<proteinExistence type="inferred from homology"/>